<protein>
    <submittedName>
        <fullName evidence="2">PorV/PorQ family protein</fullName>
    </submittedName>
</protein>
<name>A0A7V4TYM6_CALAY</name>
<dbReference type="EMBL" id="DRQG01000029">
    <property type="protein sequence ID" value="HGY54720.1"/>
    <property type="molecule type" value="Genomic_DNA"/>
</dbReference>
<evidence type="ECO:0000313" key="2">
    <source>
        <dbReference type="EMBL" id="HGY54720.1"/>
    </source>
</evidence>
<dbReference type="SUPFAM" id="SSF56935">
    <property type="entry name" value="Porins"/>
    <property type="match status" value="1"/>
</dbReference>
<feature type="signal peptide" evidence="1">
    <location>
        <begin position="1"/>
        <end position="19"/>
    </location>
</feature>
<proteinExistence type="predicted"/>
<dbReference type="NCBIfam" id="NF033709">
    <property type="entry name" value="PorV_fam"/>
    <property type="match status" value="1"/>
</dbReference>
<evidence type="ECO:0000256" key="1">
    <source>
        <dbReference type="SAM" id="SignalP"/>
    </source>
</evidence>
<comment type="caution">
    <text evidence="2">The sequence shown here is derived from an EMBL/GenBank/DDBJ whole genome shotgun (WGS) entry which is preliminary data.</text>
</comment>
<dbReference type="InterPro" id="IPR013783">
    <property type="entry name" value="Ig-like_fold"/>
</dbReference>
<accession>A0A7V4TYM6</accession>
<dbReference type="Gene3D" id="2.60.40.10">
    <property type="entry name" value="Immunoglobulins"/>
    <property type="match status" value="1"/>
</dbReference>
<dbReference type="Gene3D" id="2.40.160.60">
    <property type="entry name" value="Outer membrane protein transport protein (OMPP1/FadL/TodX)"/>
    <property type="match status" value="1"/>
</dbReference>
<dbReference type="AlphaFoldDB" id="A0A7V4TYM6"/>
<reference evidence="2" key="1">
    <citation type="journal article" date="2020" name="mSystems">
        <title>Genome- and Community-Level Interaction Insights into Carbon Utilization and Element Cycling Functions of Hydrothermarchaeota in Hydrothermal Sediment.</title>
        <authorList>
            <person name="Zhou Z."/>
            <person name="Liu Y."/>
            <person name="Xu W."/>
            <person name="Pan J."/>
            <person name="Luo Z.H."/>
            <person name="Li M."/>
        </authorList>
    </citation>
    <scope>NUCLEOTIDE SEQUENCE [LARGE SCALE GENOMIC DNA]</scope>
    <source>
        <strain evidence="2">HyVt-577</strain>
    </source>
</reference>
<gene>
    <name evidence="2" type="ORF">ENK44_03370</name>
</gene>
<keyword evidence="1" id="KW-0732">Signal</keyword>
<feature type="chain" id="PRO_5030561781" evidence="1">
    <location>
        <begin position="20"/>
        <end position="411"/>
    </location>
</feature>
<organism evidence="2">
    <name type="scientific">Caldithrix abyssi</name>
    <dbReference type="NCBI Taxonomy" id="187145"/>
    <lineage>
        <taxon>Bacteria</taxon>
        <taxon>Pseudomonadati</taxon>
        <taxon>Calditrichota</taxon>
        <taxon>Calditrichia</taxon>
        <taxon>Calditrichales</taxon>
        <taxon>Calditrichaceae</taxon>
        <taxon>Caldithrix</taxon>
    </lineage>
</organism>
<dbReference type="Proteomes" id="UP000885779">
    <property type="component" value="Unassembled WGS sequence"/>
</dbReference>
<sequence length="411" mass="46142">MKNRYYLIVFIFCGLPLFAQQVYESAGGASNVFLRSELSPRASAFAGAFTAVSDDENAIFYNPAGLVNIRMGALALNHTEWFEGIAMENLILGYNFDRRLGVAFSVSHMRMPALQGKNYLGQNTQEIPVSSTIFNLGLGYKIHPSFYIGLAIKYFQDNLGEFKANGLALDAGLYMYTALRGLTWGFSVQNFGSPVRYDMADEPLPLTFRTGLAYKPFGRMLRLAVDVVKPLDRDYYVTTGFEFTYSGVFSLRAGNQFSSQNEFTFQPTFGAGLNIDNHYVIDYTYFNHVYLGLTHKVGFTFRFDLPGKKKISAGYTTSYITTKLVPPARVTLTVLNDKVLATWPTVYGALYNIYVRTSENKGWVKLNKSPLHASQTKFKKPVKKGTYYIAVTSIINNVESTYSKEAIFNVE</sequence>